<dbReference type="Gene3D" id="1.10.10.60">
    <property type="entry name" value="Homeodomain-like"/>
    <property type="match status" value="1"/>
</dbReference>
<dbReference type="Proteomes" id="UP000286100">
    <property type="component" value="Unassembled WGS sequence"/>
</dbReference>
<organism evidence="5 6">
    <name type="scientific">Sphingomonas cavernae</name>
    <dbReference type="NCBI Taxonomy" id="2320861"/>
    <lineage>
        <taxon>Bacteria</taxon>
        <taxon>Pseudomonadati</taxon>
        <taxon>Pseudomonadota</taxon>
        <taxon>Alphaproteobacteria</taxon>
        <taxon>Sphingomonadales</taxon>
        <taxon>Sphingomonadaceae</taxon>
        <taxon>Sphingomonas</taxon>
    </lineage>
</organism>
<dbReference type="OrthoDB" id="9805730at2"/>
<dbReference type="Pfam" id="PF12833">
    <property type="entry name" value="HTH_18"/>
    <property type="match status" value="1"/>
</dbReference>
<dbReference type="EMBL" id="QYUM01000003">
    <property type="protein sequence ID" value="RJF91615.1"/>
    <property type="molecule type" value="Genomic_DNA"/>
</dbReference>
<dbReference type="Pfam" id="PF12625">
    <property type="entry name" value="Arabinose_bd"/>
    <property type="match status" value="1"/>
</dbReference>
<gene>
    <name evidence="5" type="ORF">D3876_14805</name>
</gene>
<dbReference type="AlphaFoldDB" id="A0A418WNN1"/>
<reference evidence="5 6" key="1">
    <citation type="submission" date="2018-09" db="EMBL/GenBank/DDBJ databases">
        <authorList>
            <person name="Zhu H."/>
        </authorList>
    </citation>
    <scope>NUCLEOTIDE SEQUENCE [LARGE SCALE GENOMIC DNA]</scope>
    <source>
        <strain evidence="5 6">K2R01-6</strain>
    </source>
</reference>
<accession>A0A418WNN1</accession>
<evidence type="ECO:0000313" key="6">
    <source>
        <dbReference type="Proteomes" id="UP000286100"/>
    </source>
</evidence>
<keyword evidence="1" id="KW-0805">Transcription regulation</keyword>
<evidence type="ECO:0000313" key="5">
    <source>
        <dbReference type="EMBL" id="RJF91615.1"/>
    </source>
</evidence>
<keyword evidence="6" id="KW-1185">Reference proteome</keyword>
<dbReference type="InterPro" id="IPR032687">
    <property type="entry name" value="AraC-type_N"/>
</dbReference>
<dbReference type="GO" id="GO:0003700">
    <property type="term" value="F:DNA-binding transcription factor activity"/>
    <property type="evidence" value="ECO:0007669"/>
    <property type="project" value="InterPro"/>
</dbReference>
<dbReference type="GO" id="GO:0005829">
    <property type="term" value="C:cytosol"/>
    <property type="evidence" value="ECO:0007669"/>
    <property type="project" value="TreeGrafter"/>
</dbReference>
<sequence>MEEKSGPAEDFEVVHARILRFFPELVEELGGDLRDLLQQSGLEPGILCQGEPEVSYRQMVHLIELAATELRCSDLGMRLASLQSGSMFGPLGLAMRNSRTFGDALDYVCKHSYAHSLAAHVWLRRFPAVKHVFVGHDILLDRIPNKSQAMEQLLLVGHLAAMELTGGRARVRRVHFRHQPVSPLPVYRRYFGCDVHFGQNEDGVTFSERDLICPIIDPDAKAYEAVTAFIDREFTRHHPPLHAQTRGLIMQRVWSGECSNERIAADLNLHPRTLHRRLKAEGTSFQQIKDEVRGDIMLYYLQQTDLDFAAISEKLGFAEQSVMTRSCNRWFAASPTRVRAGQRSSTELDR</sequence>
<dbReference type="SUPFAM" id="SSF46689">
    <property type="entry name" value="Homeodomain-like"/>
    <property type="match status" value="1"/>
</dbReference>
<evidence type="ECO:0000256" key="2">
    <source>
        <dbReference type="ARBA" id="ARBA00023125"/>
    </source>
</evidence>
<dbReference type="PROSITE" id="PS01124">
    <property type="entry name" value="HTH_ARAC_FAMILY_2"/>
    <property type="match status" value="1"/>
</dbReference>
<proteinExistence type="predicted"/>
<name>A0A418WNN1_9SPHN</name>
<dbReference type="PANTHER" id="PTHR47894">
    <property type="entry name" value="HTH-TYPE TRANSCRIPTIONAL REGULATOR GADX"/>
    <property type="match status" value="1"/>
</dbReference>
<evidence type="ECO:0000259" key="4">
    <source>
        <dbReference type="PROSITE" id="PS01124"/>
    </source>
</evidence>
<comment type="caution">
    <text evidence="5">The sequence shown here is derived from an EMBL/GenBank/DDBJ whole genome shotgun (WGS) entry which is preliminary data.</text>
</comment>
<evidence type="ECO:0000256" key="1">
    <source>
        <dbReference type="ARBA" id="ARBA00023015"/>
    </source>
</evidence>
<feature type="domain" description="HTH araC/xylS-type" evidence="4">
    <location>
        <begin position="243"/>
        <end position="341"/>
    </location>
</feature>
<dbReference type="PANTHER" id="PTHR47894:SF4">
    <property type="entry name" value="HTH-TYPE TRANSCRIPTIONAL REGULATOR GADX"/>
    <property type="match status" value="1"/>
</dbReference>
<keyword evidence="2" id="KW-0238">DNA-binding</keyword>
<dbReference type="InterPro" id="IPR018060">
    <property type="entry name" value="HTH_AraC"/>
</dbReference>
<evidence type="ECO:0000256" key="3">
    <source>
        <dbReference type="ARBA" id="ARBA00023163"/>
    </source>
</evidence>
<keyword evidence="3" id="KW-0804">Transcription</keyword>
<dbReference type="SMART" id="SM00342">
    <property type="entry name" value="HTH_ARAC"/>
    <property type="match status" value="1"/>
</dbReference>
<dbReference type="InterPro" id="IPR009057">
    <property type="entry name" value="Homeodomain-like_sf"/>
</dbReference>
<protein>
    <submittedName>
        <fullName evidence="5">AraC family transcriptional regulator</fullName>
    </submittedName>
</protein>
<dbReference type="GO" id="GO:0000976">
    <property type="term" value="F:transcription cis-regulatory region binding"/>
    <property type="evidence" value="ECO:0007669"/>
    <property type="project" value="TreeGrafter"/>
</dbReference>